<sequence>MFHYKSGHYLVIPTEKRFSVRASTLVASARRKSTRTVYEALWKLFSDWCIRGHIDPLNHSARRIDDFLIYLFDDKKLSLISIKGYRLCFSISRLFVSHHKSVLTQLF</sequence>
<evidence type="ECO:0000313" key="3">
    <source>
        <dbReference type="Proteomes" id="UP000828390"/>
    </source>
</evidence>
<evidence type="ECO:0000256" key="1">
    <source>
        <dbReference type="ARBA" id="ARBA00023125"/>
    </source>
</evidence>
<dbReference type="InterPro" id="IPR010998">
    <property type="entry name" value="Integrase_recombinase_N"/>
</dbReference>
<proteinExistence type="predicted"/>
<gene>
    <name evidence="2" type="ORF">DPMN_164504</name>
</gene>
<dbReference type="EMBL" id="JAIWYP010000008">
    <property type="protein sequence ID" value="KAH3786397.1"/>
    <property type="molecule type" value="Genomic_DNA"/>
</dbReference>
<dbReference type="AlphaFoldDB" id="A0A9D4IVP4"/>
<organism evidence="2 3">
    <name type="scientific">Dreissena polymorpha</name>
    <name type="common">Zebra mussel</name>
    <name type="synonym">Mytilus polymorpha</name>
    <dbReference type="NCBI Taxonomy" id="45954"/>
    <lineage>
        <taxon>Eukaryota</taxon>
        <taxon>Metazoa</taxon>
        <taxon>Spiralia</taxon>
        <taxon>Lophotrochozoa</taxon>
        <taxon>Mollusca</taxon>
        <taxon>Bivalvia</taxon>
        <taxon>Autobranchia</taxon>
        <taxon>Heteroconchia</taxon>
        <taxon>Euheterodonta</taxon>
        <taxon>Imparidentia</taxon>
        <taxon>Neoheterodontei</taxon>
        <taxon>Myida</taxon>
        <taxon>Dreissenoidea</taxon>
        <taxon>Dreissenidae</taxon>
        <taxon>Dreissena</taxon>
    </lineage>
</organism>
<evidence type="ECO:0000313" key="2">
    <source>
        <dbReference type="EMBL" id="KAH3786397.1"/>
    </source>
</evidence>
<accession>A0A9D4IVP4</accession>
<dbReference type="Proteomes" id="UP000828390">
    <property type="component" value="Unassembled WGS sequence"/>
</dbReference>
<dbReference type="Gene3D" id="1.10.150.130">
    <property type="match status" value="1"/>
</dbReference>
<name>A0A9D4IVP4_DREPO</name>
<reference evidence="2" key="1">
    <citation type="journal article" date="2019" name="bioRxiv">
        <title>The Genome of the Zebra Mussel, Dreissena polymorpha: A Resource for Invasive Species Research.</title>
        <authorList>
            <person name="McCartney M.A."/>
            <person name="Auch B."/>
            <person name="Kono T."/>
            <person name="Mallez S."/>
            <person name="Zhang Y."/>
            <person name="Obille A."/>
            <person name="Becker A."/>
            <person name="Abrahante J.E."/>
            <person name="Garbe J."/>
            <person name="Badalamenti J.P."/>
            <person name="Herman A."/>
            <person name="Mangelson H."/>
            <person name="Liachko I."/>
            <person name="Sullivan S."/>
            <person name="Sone E.D."/>
            <person name="Koren S."/>
            <person name="Silverstein K.A.T."/>
            <person name="Beckman K.B."/>
            <person name="Gohl D.M."/>
        </authorList>
    </citation>
    <scope>NUCLEOTIDE SEQUENCE</scope>
    <source>
        <strain evidence="2">Duluth1</strain>
        <tissue evidence="2">Whole animal</tissue>
    </source>
</reference>
<comment type="caution">
    <text evidence="2">The sequence shown here is derived from an EMBL/GenBank/DDBJ whole genome shotgun (WGS) entry which is preliminary data.</text>
</comment>
<reference evidence="2" key="2">
    <citation type="submission" date="2020-11" db="EMBL/GenBank/DDBJ databases">
        <authorList>
            <person name="McCartney M.A."/>
            <person name="Auch B."/>
            <person name="Kono T."/>
            <person name="Mallez S."/>
            <person name="Becker A."/>
            <person name="Gohl D.M."/>
            <person name="Silverstein K.A.T."/>
            <person name="Koren S."/>
            <person name="Bechman K.B."/>
            <person name="Herman A."/>
            <person name="Abrahante J.E."/>
            <person name="Garbe J."/>
        </authorList>
    </citation>
    <scope>NUCLEOTIDE SEQUENCE</scope>
    <source>
        <strain evidence="2">Duluth1</strain>
        <tissue evidence="2">Whole animal</tissue>
    </source>
</reference>
<dbReference type="SUPFAM" id="SSF47823">
    <property type="entry name" value="lambda integrase-like, N-terminal domain"/>
    <property type="match status" value="1"/>
</dbReference>
<keyword evidence="1" id="KW-0238">DNA-binding</keyword>
<keyword evidence="3" id="KW-1185">Reference proteome</keyword>
<dbReference type="GO" id="GO:0003677">
    <property type="term" value="F:DNA binding"/>
    <property type="evidence" value="ECO:0007669"/>
    <property type="project" value="UniProtKB-KW"/>
</dbReference>
<protein>
    <submittedName>
        <fullName evidence="2">Uncharacterized protein</fullName>
    </submittedName>
</protein>